<evidence type="ECO:0000256" key="2">
    <source>
        <dbReference type="ARBA" id="ARBA00022833"/>
    </source>
</evidence>
<dbReference type="OrthoDB" id="4159781at2759"/>
<dbReference type="AlphaFoldDB" id="A0A8J5QD53"/>
<feature type="transmembrane region" description="Helical" evidence="7">
    <location>
        <begin position="534"/>
        <end position="553"/>
    </location>
</feature>
<sequence>MNKSKRVRVIFSCDSCHSKKLKCDRLNPCSACIKSQIDCTYVKANDRKTMVTKKSSKIKETLKEIESIKRRIAQLEGSSSPIDQSTPPSNQSYYPKYKVGVNPIDDHDDEINFNLGFREGETGPLLISHRPFPYLLLLRRDLGARFMWVYFLKLIKERPQFYETSVTIENLSPQRKNEIKMKTKLKFGQGYIPDTDEGPFSLNEIKESISHYAISRGISFLTYTQVFDPMVSYFSLIPPPWVNEKLIDLFFQLIFPAMPIIDENDFRMDLERIIPTSEDGSAYLHPTPKIESANDLALLAIHLIILRFSYLSLFNFRSPCSAASELLSFPISVDTTRVAEIIMKEFDLAKRQPLIVLQAGLMLRLYFCYSREHFVSGSGTQISMGSIIQMAYSLGLNRDPICLNVKSGKYQNLRRKIWHYLVRLDVLDSILFGTSLSTDPKTFDVPLPEYNEAHSNSRDNELEEQIIASFHDFQNMLSICYKLSHLHLIVNGKFNVSLVTNLLSQLEVETSLRLSTLDKHLQDPSFTGILCCRVLLYIKLYLVYNYCCLYYYYEAKGSSLKMHYFEKVVHILLVDLQEFDWKRIEKIDRIGVVLMLQPLFYVYIHLVSSVFSTLRCRVLATIYELERDSTQIAKFPNESIESFMILLKDFDSSIRRFMLHKTKVLITLGDTYVNLWSLTMIHSNCLKLQESMDILSESHPDLVKVAFIDFTSKEIHDLAKLFKKVNSRTCIEPDDIWTGSEDDLIQEMQVSNFWTQMRKIITEEMVTSSWIDKARLFNNSVPEFNFDLDVNNFLLDSGFASV</sequence>
<dbReference type="RefSeq" id="XP_049261460.1">
    <property type="nucleotide sequence ID" value="XM_049409266.1"/>
</dbReference>
<keyword evidence="1" id="KW-0479">Metal-binding</keyword>
<comment type="caution">
    <text evidence="9">The sequence shown here is derived from an EMBL/GenBank/DDBJ whole genome shotgun (WGS) entry which is preliminary data.</text>
</comment>
<protein>
    <recommendedName>
        <fullName evidence="8">Zn(2)-C6 fungal-type domain-containing protein</fullName>
    </recommendedName>
</protein>
<dbReference type="Pfam" id="PF04082">
    <property type="entry name" value="Fungal_trans"/>
    <property type="match status" value="1"/>
</dbReference>
<dbReference type="CDD" id="cd00067">
    <property type="entry name" value="GAL4"/>
    <property type="match status" value="1"/>
</dbReference>
<evidence type="ECO:0000256" key="1">
    <source>
        <dbReference type="ARBA" id="ARBA00022723"/>
    </source>
</evidence>
<dbReference type="InterPro" id="IPR051430">
    <property type="entry name" value="Fungal_TF_Env_Response"/>
</dbReference>
<dbReference type="GO" id="GO:0006351">
    <property type="term" value="P:DNA-templated transcription"/>
    <property type="evidence" value="ECO:0007669"/>
    <property type="project" value="InterPro"/>
</dbReference>
<evidence type="ECO:0000313" key="10">
    <source>
        <dbReference type="Proteomes" id="UP000694255"/>
    </source>
</evidence>
<keyword evidence="6" id="KW-0539">Nucleus</keyword>
<dbReference type="CDD" id="cd12148">
    <property type="entry name" value="fungal_TF_MHR"/>
    <property type="match status" value="1"/>
</dbReference>
<accession>A0A8J5QD53</accession>
<dbReference type="GO" id="GO:0001228">
    <property type="term" value="F:DNA-binding transcription activator activity, RNA polymerase II-specific"/>
    <property type="evidence" value="ECO:0007669"/>
    <property type="project" value="TreeGrafter"/>
</dbReference>
<dbReference type="GO" id="GO:0005634">
    <property type="term" value="C:nucleus"/>
    <property type="evidence" value="ECO:0007669"/>
    <property type="project" value="TreeGrafter"/>
</dbReference>
<dbReference type="Pfam" id="PF00172">
    <property type="entry name" value="Zn_clus"/>
    <property type="match status" value="1"/>
</dbReference>
<keyword evidence="5" id="KW-0804">Transcription</keyword>
<evidence type="ECO:0000313" key="9">
    <source>
        <dbReference type="EMBL" id="KAG7661227.1"/>
    </source>
</evidence>
<keyword evidence="7" id="KW-1133">Transmembrane helix</keyword>
<keyword evidence="2" id="KW-0862">Zinc</keyword>
<dbReference type="Proteomes" id="UP000694255">
    <property type="component" value="Unassembled WGS sequence"/>
</dbReference>
<dbReference type="SMART" id="SM00066">
    <property type="entry name" value="GAL4"/>
    <property type="match status" value="1"/>
</dbReference>
<dbReference type="SMART" id="SM00906">
    <property type="entry name" value="Fungal_trans"/>
    <property type="match status" value="1"/>
</dbReference>
<keyword evidence="4" id="KW-0238">DNA-binding</keyword>
<evidence type="ECO:0000256" key="7">
    <source>
        <dbReference type="SAM" id="Phobius"/>
    </source>
</evidence>
<keyword evidence="3" id="KW-0805">Transcription regulation</keyword>
<gene>
    <name evidence="9" type="ORF">J8A68_005223</name>
</gene>
<keyword evidence="7" id="KW-0472">Membrane</keyword>
<dbReference type="PROSITE" id="PS00463">
    <property type="entry name" value="ZN2_CY6_FUNGAL_1"/>
    <property type="match status" value="1"/>
</dbReference>
<evidence type="ECO:0000256" key="4">
    <source>
        <dbReference type="ARBA" id="ARBA00023125"/>
    </source>
</evidence>
<evidence type="ECO:0000256" key="6">
    <source>
        <dbReference type="ARBA" id="ARBA00023242"/>
    </source>
</evidence>
<dbReference type="GO" id="GO:0008270">
    <property type="term" value="F:zinc ion binding"/>
    <property type="evidence" value="ECO:0007669"/>
    <property type="project" value="InterPro"/>
</dbReference>
<dbReference type="PROSITE" id="PS50048">
    <property type="entry name" value="ZN2_CY6_FUNGAL_2"/>
    <property type="match status" value="1"/>
</dbReference>
<dbReference type="GO" id="GO:0000978">
    <property type="term" value="F:RNA polymerase II cis-regulatory region sequence-specific DNA binding"/>
    <property type="evidence" value="ECO:0007669"/>
    <property type="project" value="TreeGrafter"/>
</dbReference>
<dbReference type="GeneID" id="73472023"/>
<dbReference type="PANTHER" id="PTHR31944:SF131">
    <property type="entry name" value="HEME-RESPONSIVE ZINC FINGER TRANSCRIPTION FACTOR HAP1"/>
    <property type="match status" value="1"/>
</dbReference>
<keyword evidence="7" id="KW-0812">Transmembrane</keyword>
<feature type="transmembrane region" description="Helical" evidence="7">
    <location>
        <begin position="590"/>
        <end position="611"/>
    </location>
</feature>
<name>A0A8J5QD53_9ASCO</name>
<dbReference type="InterPro" id="IPR007219">
    <property type="entry name" value="XnlR_reg_dom"/>
</dbReference>
<dbReference type="EMBL" id="JAGSYN010000223">
    <property type="protein sequence ID" value="KAG7661227.1"/>
    <property type="molecule type" value="Genomic_DNA"/>
</dbReference>
<organism evidence="9 10">
    <name type="scientific">[Candida] subhashii</name>
    <dbReference type="NCBI Taxonomy" id="561895"/>
    <lineage>
        <taxon>Eukaryota</taxon>
        <taxon>Fungi</taxon>
        <taxon>Dikarya</taxon>
        <taxon>Ascomycota</taxon>
        <taxon>Saccharomycotina</taxon>
        <taxon>Pichiomycetes</taxon>
        <taxon>Debaryomycetaceae</taxon>
        <taxon>Spathaspora</taxon>
    </lineage>
</organism>
<evidence type="ECO:0000259" key="8">
    <source>
        <dbReference type="PROSITE" id="PS50048"/>
    </source>
</evidence>
<dbReference type="InterPro" id="IPR001138">
    <property type="entry name" value="Zn2Cys6_DnaBD"/>
</dbReference>
<reference evidence="9 10" key="1">
    <citation type="journal article" date="2021" name="DNA Res.">
        <title>Genome analysis of Candida subhashii reveals its hybrid nature and dual mitochondrial genome conformations.</title>
        <authorList>
            <person name="Mixao V."/>
            <person name="Hegedusova E."/>
            <person name="Saus E."/>
            <person name="Pryszcz L.P."/>
            <person name="Cillingova A."/>
            <person name="Nosek J."/>
            <person name="Gabaldon T."/>
        </authorList>
    </citation>
    <scope>NUCLEOTIDE SEQUENCE [LARGE SCALE GENOMIC DNA]</scope>
    <source>
        <strain evidence="9 10">CBS 10753</strain>
    </source>
</reference>
<proteinExistence type="predicted"/>
<evidence type="ECO:0000256" key="5">
    <source>
        <dbReference type="ARBA" id="ARBA00023163"/>
    </source>
</evidence>
<keyword evidence="10" id="KW-1185">Reference proteome</keyword>
<feature type="domain" description="Zn(2)-C6 fungal-type" evidence="8">
    <location>
        <begin position="12"/>
        <end position="41"/>
    </location>
</feature>
<dbReference type="PANTHER" id="PTHR31944">
    <property type="entry name" value="HEME-RESPONSIVE ZINC FINGER TRANSCRIPTION FACTOR HAP1"/>
    <property type="match status" value="1"/>
</dbReference>
<evidence type="ECO:0000256" key="3">
    <source>
        <dbReference type="ARBA" id="ARBA00023015"/>
    </source>
</evidence>